<dbReference type="Proteomes" id="UP001053296">
    <property type="component" value="Chromosome"/>
</dbReference>
<dbReference type="PIRSF" id="PIRSF005096">
    <property type="entry name" value="GALM"/>
    <property type="match status" value="1"/>
</dbReference>
<dbReference type="Pfam" id="PF01263">
    <property type="entry name" value="Aldose_epim"/>
    <property type="match status" value="1"/>
</dbReference>
<gene>
    <name evidence="9" type="primary">galM</name>
    <name evidence="9" type="ORF">PSDVSF_28480</name>
</gene>
<dbReference type="EMBL" id="AP024485">
    <property type="protein sequence ID" value="BCS89606.1"/>
    <property type="molecule type" value="Genomic_DNA"/>
</dbReference>
<accession>A0ABM7P988</accession>
<evidence type="ECO:0000256" key="1">
    <source>
        <dbReference type="ARBA" id="ARBA00001614"/>
    </source>
</evidence>
<name>A0ABM7P988_9BACT</name>
<comment type="similarity">
    <text evidence="3 8">Belongs to the aldose epimerase family.</text>
</comment>
<evidence type="ECO:0000256" key="4">
    <source>
        <dbReference type="ARBA" id="ARBA00013185"/>
    </source>
</evidence>
<protein>
    <recommendedName>
        <fullName evidence="5 8">Aldose 1-epimerase</fullName>
        <ecNumber evidence="4 8">5.1.3.3</ecNumber>
    </recommendedName>
</protein>
<dbReference type="EC" id="5.1.3.3" evidence="4 8"/>
<evidence type="ECO:0000256" key="5">
    <source>
        <dbReference type="ARBA" id="ARBA00014165"/>
    </source>
</evidence>
<evidence type="ECO:0000256" key="8">
    <source>
        <dbReference type="PIRNR" id="PIRNR005096"/>
    </source>
</evidence>
<keyword evidence="10" id="KW-1185">Reference proteome</keyword>
<dbReference type="Gene3D" id="2.70.98.10">
    <property type="match status" value="1"/>
</dbReference>
<evidence type="ECO:0000256" key="6">
    <source>
        <dbReference type="ARBA" id="ARBA00023235"/>
    </source>
</evidence>
<dbReference type="PANTHER" id="PTHR10091">
    <property type="entry name" value="ALDOSE-1-EPIMERASE"/>
    <property type="match status" value="1"/>
</dbReference>
<dbReference type="SUPFAM" id="SSF74650">
    <property type="entry name" value="Galactose mutarotase-like"/>
    <property type="match status" value="1"/>
</dbReference>
<dbReference type="InterPro" id="IPR011013">
    <property type="entry name" value="Gal_mutarotase_sf_dom"/>
</dbReference>
<comment type="catalytic activity">
    <reaction evidence="1 8">
        <text>alpha-D-glucose = beta-D-glucose</text>
        <dbReference type="Rhea" id="RHEA:10264"/>
        <dbReference type="ChEBI" id="CHEBI:15903"/>
        <dbReference type="ChEBI" id="CHEBI:17925"/>
        <dbReference type="EC" id="5.1.3.3"/>
    </reaction>
</comment>
<evidence type="ECO:0000313" key="9">
    <source>
        <dbReference type="EMBL" id="BCS89606.1"/>
    </source>
</evidence>
<dbReference type="RefSeq" id="WP_229591572.1">
    <property type="nucleotide sequence ID" value="NZ_AP024485.1"/>
</dbReference>
<evidence type="ECO:0000256" key="2">
    <source>
        <dbReference type="ARBA" id="ARBA00005028"/>
    </source>
</evidence>
<proteinExistence type="inferred from homology"/>
<dbReference type="InterPro" id="IPR018052">
    <property type="entry name" value="Ald1_epimerase_CS"/>
</dbReference>
<sequence length="351" mass="37765">MTITSTQWGALPDGTPVELYTLTNDHGLEVSIATYGGAITRLLVPDGAGNRVNVTLGYDSLAGYCADQSCMGVLVGRVANRIAQARFTLNGTRHVLDRNHGKHQLHGGSRGFNSRVWEAEANETDAGPQITLTRVSPDGEQGFPGTLRVAVDFTLVGDSLHLDFGAITDAPTMVSMTNHSYFNLAGRPGADCLDHCLRLASGQYLETDADLVPTGAVVRSFGTPLDFRELTPIGKRIKAPCAALTNGAGYDHYHVLADTTLGLKFAAQVLEPESRREMEVWTTAPGIHFYSGNHLHEALSDKHGMVYGPHSGFCLEAHGYVDAPNQPGFPSIQLDPGVAYSQTTLYKFPVK</sequence>
<reference evidence="9" key="1">
    <citation type="journal article" date="2022" name="Arch. Microbiol.">
        <title>Pseudodesulfovibrio sediminis sp. nov., a mesophilic and neutrophilic sulfate-reducing bacterium isolated from sediment of a brackish lake.</title>
        <authorList>
            <person name="Takahashi A."/>
            <person name="Kojima H."/>
            <person name="Watanabe M."/>
            <person name="Fukui M."/>
        </authorList>
    </citation>
    <scope>NUCLEOTIDE SEQUENCE</scope>
    <source>
        <strain evidence="9">SF6</strain>
    </source>
</reference>
<evidence type="ECO:0000313" key="10">
    <source>
        <dbReference type="Proteomes" id="UP001053296"/>
    </source>
</evidence>
<dbReference type="InterPro" id="IPR008183">
    <property type="entry name" value="Aldose_1/G6P_1-epimerase"/>
</dbReference>
<dbReference type="InterPro" id="IPR047215">
    <property type="entry name" value="Galactose_mutarotase-like"/>
</dbReference>
<evidence type="ECO:0000256" key="3">
    <source>
        <dbReference type="ARBA" id="ARBA00006206"/>
    </source>
</evidence>
<dbReference type="InterPro" id="IPR015443">
    <property type="entry name" value="Aldose_1-epimerase"/>
</dbReference>
<dbReference type="NCBIfam" id="NF008277">
    <property type="entry name" value="PRK11055.1"/>
    <property type="match status" value="1"/>
</dbReference>
<evidence type="ECO:0000256" key="7">
    <source>
        <dbReference type="ARBA" id="ARBA00023277"/>
    </source>
</evidence>
<dbReference type="CDD" id="cd09019">
    <property type="entry name" value="galactose_mutarotase_like"/>
    <property type="match status" value="1"/>
</dbReference>
<organism evidence="9 10">
    <name type="scientific">Pseudodesulfovibrio sediminis</name>
    <dbReference type="NCBI Taxonomy" id="2810563"/>
    <lineage>
        <taxon>Bacteria</taxon>
        <taxon>Pseudomonadati</taxon>
        <taxon>Thermodesulfobacteriota</taxon>
        <taxon>Desulfovibrionia</taxon>
        <taxon>Desulfovibrionales</taxon>
        <taxon>Desulfovibrionaceae</taxon>
    </lineage>
</organism>
<keyword evidence="6 8" id="KW-0413">Isomerase</keyword>
<dbReference type="PANTHER" id="PTHR10091:SF0">
    <property type="entry name" value="GALACTOSE MUTAROTASE"/>
    <property type="match status" value="1"/>
</dbReference>
<comment type="pathway">
    <text evidence="2 8">Carbohydrate metabolism; hexose metabolism.</text>
</comment>
<keyword evidence="7 8" id="KW-0119">Carbohydrate metabolism</keyword>
<dbReference type="InterPro" id="IPR014718">
    <property type="entry name" value="GH-type_carb-bd"/>
</dbReference>
<dbReference type="PROSITE" id="PS00545">
    <property type="entry name" value="ALDOSE_1_EPIMERASE"/>
    <property type="match status" value="1"/>
</dbReference>